<dbReference type="BioCyc" id="PMAR59922:G1G80-563-MONOMER"/>
<dbReference type="AlphaFoldDB" id="A2C7A5"/>
<organism evidence="1 2">
    <name type="scientific">Prochlorococcus marinus (strain MIT 9303)</name>
    <dbReference type="NCBI Taxonomy" id="59922"/>
    <lineage>
        <taxon>Bacteria</taxon>
        <taxon>Bacillati</taxon>
        <taxon>Cyanobacteriota</taxon>
        <taxon>Cyanophyceae</taxon>
        <taxon>Synechococcales</taxon>
        <taxon>Prochlorococcaceae</taxon>
        <taxon>Prochlorococcus</taxon>
    </lineage>
</organism>
<sequence>MVKQLFRFCIPGTLALGGLTAGLIGSSVMLESITPPKARAQATPALLEFRWENSKDYKKLYYWQSSTIRRDRATYYLMLKPKDRKTAILKLSISVPDYFDAKIKTNKLNLCLVHLGGMLSRTRCKEEVPAIFEVSEDQTSIEVFPDTPIPTEGTYAVVMKIFNPDQRGMFQFNALAQAPGDVPMGGYLGSWLIDIN</sequence>
<proteinExistence type="predicted"/>
<accession>A2C7A5</accession>
<name>A2C7A5_PROM3</name>
<dbReference type="Proteomes" id="UP000002274">
    <property type="component" value="Chromosome"/>
</dbReference>
<evidence type="ECO:0000313" key="1">
    <source>
        <dbReference type="EMBL" id="ABM77365.1"/>
    </source>
</evidence>
<reference evidence="1 2" key="1">
    <citation type="journal article" date="2007" name="PLoS Genet.">
        <title>Patterns and implications of gene gain and loss in the evolution of Prochlorococcus.</title>
        <authorList>
            <person name="Kettler G.C."/>
            <person name="Martiny A.C."/>
            <person name="Huang K."/>
            <person name="Zucker J."/>
            <person name="Coleman M.L."/>
            <person name="Rodrigue S."/>
            <person name="Chen F."/>
            <person name="Lapidus A."/>
            <person name="Ferriera S."/>
            <person name="Johnson J."/>
            <person name="Steglich C."/>
            <person name="Church G.M."/>
            <person name="Richardson P."/>
            <person name="Chisholm S.W."/>
        </authorList>
    </citation>
    <scope>NUCLEOTIDE SEQUENCE [LARGE SCALE GENOMIC DNA]</scope>
    <source>
        <strain evidence="1 2">MIT 9303</strain>
    </source>
</reference>
<dbReference type="InterPro" id="IPR021256">
    <property type="entry name" value="DUF2808"/>
</dbReference>
<dbReference type="RefSeq" id="WP_011825284.1">
    <property type="nucleotide sequence ID" value="NC_008820.1"/>
</dbReference>
<dbReference type="EMBL" id="CP000554">
    <property type="protein sequence ID" value="ABM77365.1"/>
    <property type="molecule type" value="Genomic_DNA"/>
</dbReference>
<dbReference type="KEGG" id="pmf:P9303_06131"/>
<evidence type="ECO:0008006" key="3">
    <source>
        <dbReference type="Google" id="ProtNLM"/>
    </source>
</evidence>
<dbReference type="HOGENOM" id="CLU_115761_0_0_3"/>
<dbReference type="STRING" id="59922.P9303_06131"/>
<dbReference type="Pfam" id="PF10989">
    <property type="entry name" value="DUF2808"/>
    <property type="match status" value="1"/>
</dbReference>
<gene>
    <name evidence="1" type="ordered locus">P9303_06131</name>
</gene>
<evidence type="ECO:0000313" key="2">
    <source>
        <dbReference type="Proteomes" id="UP000002274"/>
    </source>
</evidence>
<protein>
    <recommendedName>
        <fullName evidence="3">DUF2808 domain-containing protein</fullName>
    </recommendedName>
</protein>